<keyword evidence="8" id="KW-0663">Pyridoxal phosphate</keyword>
<evidence type="ECO:0000259" key="12">
    <source>
        <dbReference type="Pfam" id="PF00291"/>
    </source>
</evidence>
<dbReference type="InterPro" id="IPR001926">
    <property type="entry name" value="TrpB-like_PALP"/>
</dbReference>
<name>A0ABZ2GED4_9GAMM</name>
<dbReference type="NCBIfam" id="TIGR00260">
    <property type="entry name" value="thrC"/>
    <property type="match status" value="1"/>
</dbReference>
<dbReference type="EMBL" id="CP125967">
    <property type="protein sequence ID" value="WWO39367.1"/>
    <property type="molecule type" value="Genomic_DNA"/>
</dbReference>
<dbReference type="InterPro" id="IPR051166">
    <property type="entry name" value="Threonine_Synthase"/>
</dbReference>
<dbReference type="RefSeq" id="WP_264496644.1">
    <property type="nucleotide sequence ID" value="NZ_CP109947.1"/>
</dbReference>
<comment type="catalytic activity">
    <reaction evidence="10">
        <text>O-phospho-L-homoserine + H2O = L-threonine + phosphate</text>
        <dbReference type="Rhea" id="RHEA:10840"/>
        <dbReference type="ChEBI" id="CHEBI:15377"/>
        <dbReference type="ChEBI" id="CHEBI:43474"/>
        <dbReference type="ChEBI" id="CHEBI:57590"/>
        <dbReference type="ChEBI" id="CHEBI:57926"/>
        <dbReference type="EC" id="4.2.3.1"/>
    </reaction>
</comment>
<evidence type="ECO:0000256" key="1">
    <source>
        <dbReference type="ARBA" id="ARBA00001933"/>
    </source>
</evidence>
<evidence type="ECO:0000256" key="6">
    <source>
        <dbReference type="ARBA" id="ARBA00022605"/>
    </source>
</evidence>
<comment type="cofactor">
    <cofactor evidence="1">
        <name>pyridoxal 5'-phosphate</name>
        <dbReference type="ChEBI" id="CHEBI:597326"/>
    </cofactor>
</comment>
<comment type="pathway">
    <text evidence="2">Amino-acid biosynthesis; L-threonine biosynthesis; L-threonine from L-aspartate: step 5/5.</text>
</comment>
<gene>
    <name evidence="14" type="primary">thrC</name>
    <name evidence="14" type="ORF">QNA12_05000</name>
</gene>
<evidence type="ECO:0000256" key="3">
    <source>
        <dbReference type="ARBA" id="ARBA00005517"/>
    </source>
</evidence>
<keyword evidence="6" id="KW-0028">Amino-acid biosynthesis</keyword>
<dbReference type="InterPro" id="IPR000634">
    <property type="entry name" value="Ser/Thr_deHydtase_PyrdxlP-BS"/>
</dbReference>
<proteinExistence type="inferred from homology"/>
<evidence type="ECO:0000256" key="11">
    <source>
        <dbReference type="NCBIfam" id="TIGR00260"/>
    </source>
</evidence>
<evidence type="ECO:0000256" key="8">
    <source>
        <dbReference type="ARBA" id="ARBA00022898"/>
    </source>
</evidence>
<dbReference type="InterPro" id="IPR037158">
    <property type="entry name" value="Thr_synth_N_sf"/>
</dbReference>
<dbReference type="GO" id="GO:0004795">
    <property type="term" value="F:threonine synthase activity"/>
    <property type="evidence" value="ECO:0007669"/>
    <property type="project" value="UniProtKB-EC"/>
</dbReference>
<evidence type="ECO:0000256" key="2">
    <source>
        <dbReference type="ARBA" id="ARBA00004979"/>
    </source>
</evidence>
<dbReference type="Proteomes" id="UP001379444">
    <property type="component" value="Chromosome"/>
</dbReference>
<dbReference type="PANTHER" id="PTHR42690:SF1">
    <property type="entry name" value="THREONINE SYNTHASE-LIKE 2"/>
    <property type="match status" value="1"/>
</dbReference>
<keyword evidence="15" id="KW-1185">Reference proteome</keyword>
<dbReference type="InterPro" id="IPR029144">
    <property type="entry name" value="Thr_synth_N"/>
</dbReference>
<feature type="domain" description="Tryptophan synthase beta chain-like PALP" evidence="12">
    <location>
        <begin position="96"/>
        <end position="370"/>
    </location>
</feature>
<organism evidence="14 15">
    <name type="scientific">Pectobacterium cacticida</name>
    <dbReference type="NCBI Taxonomy" id="69221"/>
    <lineage>
        <taxon>Bacteria</taxon>
        <taxon>Pseudomonadati</taxon>
        <taxon>Pseudomonadota</taxon>
        <taxon>Gammaproteobacteria</taxon>
        <taxon>Enterobacterales</taxon>
        <taxon>Pectobacteriaceae</taxon>
        <taxon>Pectobacterium</taxon>
    </lineage>
</organism>
<evidence type="ECO:0000259" key="13">
    <source>
        <dbReference type="Pfam" id="PF14821"/>
    </source>
</evidence>
<accession>A0ABZ2GED4</accession>
<keyword evidence="7" id="KW-0791">Threonine biosynthesis</keyword>
<sequence length="429" mass="47074">MKLYNLKDHNEQVSFAQAIKQGLGSQQGLFFPLDLPEFERTEIDALLDLDFVTRSSRILSAYIGDEMAAETVFERVKAAFAFPAPVAPVAEDIAALELFHGPTLAFKDFGGRFMAQMLTEVSGDEKITILTATSGDTGAAVAHAFYGLENVRVVILYPQGKISPLQEKLFCTLGGNIHTIAVDSDFDACQALVKQAFDDEELKKAIGLNSANSINISRLLAQICYYFEAVAQLPQEARNQLVISVPSGNFGDLTAGLLAKSLGLPIKRFIAATNANDTVPRFLSSGKWEPHKTVATLSNAMDVSQPNNWPRVEELFRRKNWPLNTLGFGAVSDETTKETLHELDALGYVSEPHAAIAYRLLRDQLQAGEFGLFLGTAHPAKFKESVETILGKALDLPKALAERADLELLSHNFPDDFAKLREFLLSLPK</sequence>
<evidence type="ECO:0000256" key="9">
    <source>
        <dbReference type="ARBA" id="ARBA00023239"/>
    </source>
</evidence>
<dbReference type="SUPFAM" id="SSF53686">
    <property type="entry name" value="Tryptophan synthase beta subunit-like PLP-dependent enzymes"/>
    <property type="match status" value="1"/>
</dbReference>
<evidence type="ECO:0000256" key="7">
    <source>
        <dbReference type="ARBA" id="ARBA00022697"/>
    </source>
</evidence>
<evidence type="ECO:0000256" key="5">
    <source>
        <dbReference type="ARBA" id="ARBA00018679"/>
    </source>
</evidence>
<evidence type="ECO:0000256" key="4">
    <source>
        <dbReference type="ARBA" id="ARBA00013028"/>
    </source>
</evidence>
<dbReference type="Gene3D" id="3.90.1380.10">
    <property type="entry name" value="Threonine synthase, N-terminal domain"/>
    <property type="match status" value="1"/>
</dbReference>
<dbReference type="Pfam" id="PF14821">
    <property type="entry name" value="Thr_synth_N"/>
    <property type="match status" value="1"/>
</dbReference>
<evidence type="ECO:0000313" key="14">
    <source>
        <dbReference type="EMBL" id="WWO39367.1"/>
    </source>
</evidence>
<comment type="similarity">
    <text evidence="3">Belongs to the threonine synthase family.</text>
</comment>
<dbReference type="Gene3D" id="3.40.50.1100">
    <property type="match status" value="2"/>
</dbReference>
<keyword evidence="9 14" id="KW-0456">Lyase</keyword>
<feature type="domain" description="Threonine synthase N-terminal" evidence="13">
    <location>
        <begin position="7"/>
        <end position="79"/>
    </location>
</feature>
<dbReference type="EC" id="4.2.3.1" evidence="4 11"/>
<dbReference type="InterPro" id="IPR036052">
    <property type="entry name" value="TrpB-like_PALP_sf"/>
</dbReference>
<protein>
    <recommendedName>
        <fullName evidence="5 11">Threonine synthase</fullName>
        <ecNumber evidence="4 11">4.2.3.1</ecNumber>
    </recommendedName>
</protein>
<dbReference type="PROSITE" id="PS00165">
    <property type="entry name" value="DEHYDRATASE_SER_THR"/>
    <property type="match status" value="1"/>
</dbReference>
<dbReference type="InterPro" id="IPR004450">
    <property type="entry name" value="Thr_synthase-like"/>
</dbReference>
<evidence type="ECO:0000313" key="15">
    <source>
        <dbReference type="Proteomes" id="UP001379444"/>
    </source>
</evidence>
<reference evidence="14 15" key="1">
    <citation type="journal article" date="2024" name="Front. Plant Sci.">
        <title>Comprehensive phenomic and genomic studies of the species, Pectobacterium cacticida and proposal for reclassification as Alcorniella cacticida comb. nov.</title>
        <authorList>
            <person name="Jonca J."/>
            <person name="Pirhonen M."/>
            <person name="Waleron M.M."/>
            <person name="Gawor J."/>
            <person name="Mrozik A."/>
            <person name="Smoktunowicz M."/>
            <person name="Waleron K."/>
            <person name="Waleron M."/>
        </authorList>
    </citation>
    <scope>NUCLEOTIDE SEQUENCE [LARGE SCALE GENOMIC DNA]</scope>
    <source>
        <strain evidence="14 15">DPMP6</strain>
    </source>
</reference>
<dbReference type="PANTHER" id="PTHR42690">
    <property type="entry name" value="THREONINE SYNTHASE FAMILY MEMBER"/>
    <property type="match status" value="1"/>
</dbReference>
<evidence type="ECO:0000256" key="10">
    <source>
        <dbReference type="ARBA" id="ARBA00049144"/>
    </source>
</evidence>
<dbReference type="Pfam" id="PF00291">
    <property type="entry name" value="PALP"/>
    <property type="match status" value="1"/>
</dbReference>